<comment type="caution">
    <text evidence="1">The sequence shown here is derived from an EMBL/GenBank/DDBJ whole genome shotgun (WGS) entry which is preliminary data.</text>
</comment>
<organism evidence="1 2">
    <name type="scientific">Entomophthora muscae</name>
    <dbReference type="NCBI Taxonomy" id="34485"/>
    <lineage>
        <taxon>Eukaryota</taxon>
        <taxon>Fungi</taxon>
        <taxon>Fungi incertae sedis</taxon>
        <taxon>Zoopagomycota</taxon>
        <taxon>Entomophthoromycotina</taxon>
        <taxon>Entomophthoromycetes</taxon>
        <taxon>Entomophthorales</taxon>
        <taxon>Entomophthoraceae</taxon>
        <taxon>Entomophthora</taxon>
    </lineage>
</organism>
<dbReference type="Proteomes" id="UP001165960">
    <property type="component" value="Unassembled WGS sequence"/>
</dbReference>
<accession>A0ACC2URM1</accession>
<proteinExistence type="predicted"/>
<evidence type="ECO:0000313" key="2">
    <source>
        <dbReference type="Proteomes" id="UP001165960"/>
    </source>
</evidence>
<dbReference type="EMBL" id="QTSX02000030">
    <property type="protein sequence ID" value="KAJ9089770.1"/>
    <property type="molecule type" value="Genomic_DNA"/>
</dbReference>
<gene>
    <name evidence="1" type="ORF">DSO57_1009521</name>
</gene>
<name>A0ACC2URM1_9FUNG</name>
<evidence type="ECO:0000313" key="1">
    <source>
        <dbReference type="EMBL" id="KAJ9089770.1"/>
    </source>
</evidence>
<protein>
    <submittedName>
        <fullName evidence="1">Uncharacterized protein</fullName>
    </submittedName>
</protein>
<reference evidence="1" key="1">
    <citation type="submission" date="2022-04" db="EMBL/GenBank/DDBJ databases">
        <title>Genome of the entomopathogenic fungus Entomophthora muscae.</title>
        <authorList>
            <person name="Elya C."/>
            <person name="Lovett B.R."/>
            <person name="Lee E."/>
            <person name="Macias A.M."/>
            <person name="Hajek A.E."/>
            <person name="De Bivort B.L."/>
            <person name="Kasson M.T."/>
            <person name="De Fine Licht H.H."/>
            <person name="Stajich J.E."/>
        </authorList>
    </citation>
    <scope>NUCLEOTIDE SEQUENCE</scope>
    <source>
        <strain evidence="1">Berkeley</strain>
    </source>
</reference>
<sequence>MKLKTTHEEDVRIDNSSSLETQPWEQESNPDPGFLWAAGPVDCGTSRPRFSGIKSPQADTEHIEPCSEKSQTKEIIAPNGGLITAPNGVYTSNQSRANPGKRHRPATWSHDLTLKQDNQAAKSRFLTNERTPGLSAIFLPLDPSTQFSWPCPSQCPDEPPRENVKFGGGVLYRPKDSTLQTYCHF</sequence>
<keyword evidence="2" id="KW-1185">Reference proteome</keyword>